<dbReference type="AlphaFoldDB" id="A0A1U7J2P6"/>
<name>A0A1U7J2P6_9CYAN</name>
<dbReference type="Gene3D" id="3.30.1330.80">
    <property type="entry name" value="Hypothetical protein, similar to alpha- acetolactate decarboxylase, domain 2"/>
    <property type="match status" value="1"/>
</dbReference>
<dbReference type="CDD" id="cd11378">
    <property type="entry name" value="DUF296"/>
    <property type="match status" value="1"/>
</dbReference>
<dbReference type="PROSITE" id="PS51742">
    <property type="entry name" value="PPC"/>
    <property type="match status" value="1"/>
</dbReference>
<accession>A0A1U7J2P6</accession>
<evidence type="ECO:0000313" key="2">
    <source>
        <dbReference type="EMBL" id="OKH46458.1"/>
    </source>
</evidence>
<proteinExistence type="predicted"/>
<reference evidence="2 3" key="1">
    <citation type="submission" date="2016-11" db="EMBL/GenBank/DDBJ databases">
        <title>Draft Genome Sequences of Nine Cyanobacterial Strains from Diverse Habitats.</title>
        <authorList>
            <person name="Zhu T."/>
            <person name="Hou S."/>
            <person name="Lu X."/>
            <person name="Hess W.R."/>
        </authorList>
    </citation>
    <scope>NUCLEOTIDE SEQUENCE [LARGE SCALE GENOMIC DNA]</scope>
    <source>
        <strain evidence="2 3">NIES-30</strain>
    </source>
</reference>
<dbReference type="PANTHER" id="PTHR34988:SF1">
    <property type="entry name" value="DNA-BINDING PROTEIN"/>
    <property type="match status" value="1"/>
</dbReference>
<dbReference type="PANTHER" id="PTHR34988">
    <property type="entry name" value="PROTEIN, PUTATIVE-RELATED"/>
    <property type="match status" value="1"/>
</dbReference>
<keyword evidence="2" id="KW-0238">DNA-binding</keyword>
<dbReference type="GO" id="GO:0003677">
    <property type="term" value="F:DNA binding"/>
    <property type="evidence" value="ECO:0007669"/>
    <property type="project" value="UniProtKB-KW"/>
</dbReference>
<evidence type="ECO:0000259" key="1">
    <source>
        <dbReference type="PROSITE" id="PS51742"/>
    </source>
</evidence>
<dbReference type="STRING" id="549789.NIES30_16690"/>
<dbReference type="InterPro" id="IPR005175">
    <property type="entry name" value="PPC_dom"/>
</dbReference>
<dbReference type="OrthoDB" id="552202at2"/>
<protein>
    <submittedName>
        <fullName evidence="2">DNA-binding protein</fullName>
    </submittedName>
</protein>
<gene>
    <name evidence="2" type="ORF">NIES30_16690</name>
</gene>
<keyword evidence="3" id="KW-1185">Reference proteome</keyword>
<comment type="caution">
    <text evidence="2">The sequence shown here is derived from an EMBL/GenBank/DDBJ whole genome shotgun (WGS) entry which is preliminary data.</text>
</comment>
<evidence type="ECO:0000313" key="3">
    <source>
        <dbReference type="Proteomes" id="UP000185557"/>
    </source>
</evidence>
<organism evidence="2 3">
    <name type="scientific">Phormidium tenue NIES-30</name>
    <dbReference type="NCBI Taxonomy" id="549789"/>
    <lineage>
        <taxon>Bacteria</taxon>
        <taxon>Bacillati</taxon>
        <taxon>Cyanobacteriota</taxon>
        <taxon>Cyanophyceae</taxon>
        <taxon>Oscillatoriophycideae</taxon>
        <taxon>Oscillatoriales</taxon>
        <taxon>Oscillatoriaceae</taxon>
        <taxon>Phormidium</taxon>
    </lineage>
</organism>
<dbReference type="SUPFAM" id="SSF117856">
    <property type="entry name" value="AF0104/ALDC/Ptd012-like"/>
    <property type="match status" value="1"/>
</dbReference>
<feature type="domain" description="PPC" evidence="1">
    <location>
        <begin position="1"/>
        <end position="129"/>
    </location>
</feature>
<sequence>METFCLRLTPGQDLKQELQTFVQAQSLEAGIILTALGSLTQASLRFAAAPEATVIDGPLELISLSGTLSRHGMHLHGAIADAQGNVYGGHIMSGCLIRTTAEIAIANLPHLRLHRQLDPVTGYLELVIDAFS</sequence>
<dbReference type="Proteomes" id="UP000185557">
    <property type="component" value="Unassembled WGS sequence"/>
</dbReference>
<dbReference type="EMBL" id="MRCG01000013">
    <property type="protein sequence ID" value="OKH46458.1"/>
    <property type="molecule type" value="Genomic_DNA"/>
</dbReference>
<dbReference type="Pfam" id="PF03479">
    <property type="entry name" value="PCC"/>
    <property type="match status" value="1"/>
</dbReference>